<evidence type="ECO:0000313" key="4">
    <source>
        <dbReference type="EMBL" id="MFH4978919.1"/>
    </source>
</evidence>
<dbReference type="Proteomes" id="UP001608902">
    <property type="component" value="Unassembled WGS sequence"/>
</dbReference>
<feature type="region of interest" description="Disordered" evidence="1">
    <location>
        <begin position="90"/>
        <end position="112"/>
    </location>
</feature>
<dbReference type="PANTHER" id="PTHR10398:SF2">
    <property type="entry name" value="AFADIN"/>
    <property type="match status" value="1"/>
</dbReference>
<dbReference type="Gene3D" id="2.30.42.10">
    <property type="match status" value="1"/>
</dbReference>
<dbReference type="AlphaFoldDB" id="A0ABD6ENM4"/>
<feature type="domain" description="Dilute" evidence="3">
    <location>
        <begin position="184"/>
        <end position="416"/>
    </location>
</feature>
<dbReference type="PROSITE" id="PS51126">
    <property type="entry name" value="DILUTE"/>
    <property type="match status" value="1"/>
</dbReference>
<feature type="compositionally biased region" description="Polar residues" evidence="1">
    <location>
        <begin position="769"/>
        <end position="783"/>
    </location>
</feature>
<dbReference type="SMART" id="SM00228">
    <property type="entry name" value="PDZ"/>
    <property type="match status" value="1"/>
</dbReference>
<dbReference type="SMART" id="SM01132">
    <property type="entry name" value="DIL"/>
    <property type="match status" value="1"/>
</dbReference>
<dbReference type="InterPro" id="IPR002710">
    <property type="entry name" value="Dilute_dom"/>
</dbReference>
<feature type="region of interest" description="Disordered" evidence="1">
    <location>
        <begin position="696"/>
        <end position="743"/>
    </location>
</feature>
<sequence>MATTFDVDGSVRWKSADDLSRSEAPFDSAFDLPNRPHRLADLKAKNMFRSTGDLYGDSHDSLMRDLAHQISLRDLNSVSTSDLISGILSPHTVSKPSSSPSSSMGYSAPSSAPSKMIPALIEVRESVEDDFLRSVISDQTKFELSPAFTIYMVMRYLLSPRCSVGLSSPQRNQRLRSFAMKIADRLRIIIQENVAKGSLAFWLANASELLNMFKQDVDLSQITSGTIQSILSECVESAFLLLCSTMKQRLSSAIPSLSDPKMDDRAAATDTIVTFEEVIVLLRRCHLNAALTIQVFSQLFYFLNVTLFNWLVSPGGAHCCSTAFGVRLKRRLEHIHTWAKQKGLELAAECHMDRIQQAAIFLSTPKTMNEIKTLGSTCYVLNSLQVRWLLEHVVRDVGEEPLSDQLIENVVYLSQTQADKTAAQDGISVELREQTDLLLPFLLPQDGYAADSLRGIPPSLLEYVKQLETKGLCRMLLQPGSPGIWTVHFQGLSSSNYYPASQVGRDSLRSSETVTSNYSSPTPYKSLHPSYGSSQYIEPSATLKLPSLSHNTCVPEVILVSFFRGTSGIGLSIVAAQGIGERSTGIYVKKVVEGSAAHRDGRLQPGDQLLSVNGQSLVGISQEEAASKMASAGHTVHFEVSKQAARYNGLSEWLTNPPDTPVPQPYPRTMQKTPSGGHYSSTNTDVAQYPIDRNYSETGHQTSLGKTYHSPQSSYGSRDGVPFSYTNTSGLPPRGAYSRSPNHYAFPTNEPCHLRSTRSASASELYPDQTVTNSSTSATSLQQRGYPFIPSNKTNHYGASSSHYHHNLPSYYRSSTKAEQQRPMVIQPGRRSPVASHSHLKEASNVHYQSQPSTSNYSRPPERFSSVINFEVI</sequence>
<evidence type="ECO:0000259" key="2">
    <source>
        <dbReference type="PROSITE" id="PS50106"/>
    </source>
</evidence>
<dbReference type="SUPFAM" id="SSF50156">
    <property type="entry name" value="PDZ domain-like"/>
    <property type="match status" value="1"/>
</dbReference>
<evidence type="ECO:0000313" key="5">
    <source>
        <dbReference type="Proteomes" id="UP001608902"/>
    </source>
</evidence>
<dbReference type="PANTHER" id="PTHR10398">
    <property type="entry name" value="AFADIN"/>
    <property type="match status" value="1"/>
</dbReference>
<evidence type="ECO:0008006" key="6">
    <source>
        <dbReference type="Google" id="ProtNLM"/>
    </source>
</evidence>
<dbReference type="Pfam" id="PF00595">
    <property type="entry name" value="PDZ"/>
    <property type="match status" value="1"/>
</dbReference>
<dbReference type="Pfam" id="PF01843">
    <property type="entry name" value="DIL"/>
    <property type="match status" value="1"/>
</dbReference>
<dbReference type="InterPro" id="IPR001478">
    <property type="entry name" value="PDZ"/>
</dbReference>
<organism evidence="4 5">
    <name type="scientific">Gnathostoma spinigerum</name>
    <dbReference type="NCBI Taxonomy" id="75299"/>
    <lineage>
        <taxon>Eukaryota</taxon>
        <taxon>Metazoa</taxon>
        <taxon>Ecdysozoa</taxon>
        <taxon>Nematoda</taxon>
        <taxon>Chromadorea</taxon>
        <taxon>Rhabditida</taxon>
        <taxon>Spirurina</taxon>
        <taxon>Gnathostomatomorpha</taxon>
        <taxon>Gnathostomatoidea</taxon>
        <taxon>Gnathostomatidae</taxon>
        <taxon>Gnathostoma</taxon>
    </lineage>
</organism>
<feature type="domain" description="PDZ" evidence="2">
    <location>
        <begin position="559"/>
        <end position="644"/>
    </location>
</feature>
<name>A0ABD6ENM4_9BILA</name>
<feature type="compositionally biased region" description="Polar residues" evidence="1">
    <location>
        <begin position="846"/>
        <end position="858"/>
    </location>
</feature>
<reference evidence="4 5" key="1">
    <citation type="submission" date="2024-08" db="EMBL/GenBank/DDBJ databases">
        <title>Gnathostoma spinigerum genome.</title>
        <authorList>
            <person name="Gonzalez-Bertolin B."/>
            <person name="Monzon S."/>
            <person name="Zaballos A."/>
            <person name="Jimenez P."/>
            <person name="Dekumyoy P."/>
            <person name="Varona S."/>
            <person name="Cuesta I."/>
            <person name="Sumanam S."/>
            <person name="Adisakwattana P."/>
            <person name="Gasser R.B."/>
            <person name="Hernandez-Gonzalez A."/>
            <person name="Young N.D."/>
            <person name="Perteguer M.J."/>
        </authorList>
    </citation>
    <scope>NUCLEOTIDE SEQUENCE [LARGE SCALE GENOMIC DNA]</scope>
    <source>
        <strain evidence="4">AL3</strain>
        <tissue evidence="4">Liver</tissue>
    </source>
</reference>
<feature type="compositionally biased region" description="Polar residues" evidence="1">
    <location>
        <begin position="696"/>
        <end position="716"/>
    </location>
</feature>
<dbReference type="PROSITE" id="PS50106">
    <property type="entry name" value="PDZ"/>
    <property type="match status" value="1"/>
</dbReference>
<dbReference type="InterPro" id="IPR036034">
    <property type="entry name" value="PDZ_sf"/>
</dbReference>
<feature type="region of interest" description="Disordered" evidence="1">
    <location>
        <begin position="829"/>
        <end position="861"/>
    </location>
</feature>
<protein>
    <recommendedName>
        <fullName evidence="6">Afadin</fullName>
    </recommendedName>
</protein>
<keyword evidence="5" id="KW-1185">Reference proteome</keyword>
<feature type="region of interest" description="Disordered" evidence="1">
    <location>
        <begin position="756"/>
        <end position="784"/>
    </location>
</feature>
<evidence type="ECO:0000259" key="3">
    <source>
        <dbReference type="PROSITE" id="PS51126"/>
    </source>
</evidence>
<accession>A0ABD6ENM4</accession>
<evidence type="ECO:0000256" key="1">
    <source>
        <dbReference type="SAM" id="MobiDB-lite"/>
    </source>
</evidence>
<comment type="caution">
    <text evidence="4">The sequence shown here is derived from an EMBL/GenBank/DDBJ whole genome shotgun (WGS) entry which is preliminary data.</text>
</comment>
<proteinExistence type="predicted"/>
<dbReference type="EMBL" id="JBGFUD010003661">
    <property type="protein sequence ID" value="MFH4978919.1"/>
    <property type="molecule type" value="Genomic_DNA"/>
</dbReference>
<dbReference type="InterPro" id="IPR028842">
    <property type="entry name" value="Afadin"/>
</dbReference>
<gene>
    <name evidence="4" type="ORF">AB6A40_005628</name>
</gene>